<protein>
    <submittedName>
        <fullName evidence="4">Amidase signature domain-containing protein</fullName>
    </submittedName>
</protein>
<feature type="signal peptide" evidence="1">
    <location>
        <begin position="1"/>
        <end position="23"/>
    </location>
</feature>
<dbReference type="InterPro" id="IPR058329">
    <property type="entry name" value="Arp1_N"/>
</dbReference>
<feature type="chain" id="PRO_5040356611" evidence="1">
    <location>
        <begin position="24"/>
        <end position="657"/>
    </location>
</feature>
<name>A0A9P8W215_9HYPO</name>
<dbReference type="AlphaFoldDB" id="A0A9P8W215"/>
<dbReference type="SUPFAM" id="SSF75304">
    <property type="entry name" value="Amidase signature (AS) enzymes"/>
    <property type="match status" value="1"/>
</dbReference>
<evidence type="ECO:0000313" key="4">
    <source>
        <dbReference type="EMBL" id="KAH6887002.1"/>
    </source>
</evidence>
<sequence>MVCLRTTAVLAAIMASLLGIASAAHVVSTGISVTLNDVYYYISPLAAGKINVVKSSLVSRVPGVYGFRPVTVVQGAVTTSALPDLFSNWTKIDDVFQSGFLGAVFLSGGHASSGKHVTTYGSVSSLVLPLESKTKLPSGPYFLEVSTGTLYPVYRLYDDFSGSFTESLLQTPEGTFQPMSAQIPGSASLTVGVPSRLYYTRTTKKPLAGLRVGVKDIYHLAGVKGSNGNRAWYNLYPENNVTGPAIQRLIDAGAQIVGLQKPSQFANGEEATADWVDYHSPFNPRGDGYQDPSSSSSGAGASIASYDWLDLAVGSDTGGSIRGPSGVQGIFGNRPSHGLVPLDEVMPLSTALDTAGFLLRDPSIWDAAQAVMYGKNYTSLVKKKPRYPKTIYTVGFPANTSTSAAAPIFNDFINDLADFIGGKVQSLVLEQKWAASKPAAAGSQTLAQLLNATYATFISKEQTKLVRDPFYKDYAAVHDGRLPFVDPAPLARWAYGDSLPSSALNDAIRNKTLFMNWFNSKILPPVDDHLQCSSGLFLYPGSSGGQNPRNQYFDPPTPPFGFSSSRISVLSECPDFVYPLGQVASYSAITDHDEYFPVAVDILAAKGCDGMLVRLAQDLTAAGILTVPKVGAAITGGDILMRKRADDLGIEKLRYIS</sequence>
<keyword evidence="1" id="KW-0732">Signal</keyword>
<evidence type="ECO:0000259" key="3">
    <source>
        <dbReference type="Pfam" id="PF26053"/>
    </source>
</evidence>
<keyword evidence="5" id="KW-1185">Reference proteome</keyword>
<gene>
    <name evidence="4" type="ORF">B0T10DRAFT_490598</name>
</gene>
<reference evidence="4 5" key="1">
    <citation type="journal article" date="2021" name="Nat. Commun.">
        <title>Genetic determinants of endophytism in the Arabidopsis root mycobiome.</title>
        <authorList>
            <person name="Mesny F."/>
            <person name="Miyauchi S."/>
            <person name="Thiergart T."/>
            <person name="Pickel B."/>
            <person name="Atanasova L."/>
            <person name="Karlsson M."/>
            <person name="Huettel B."/>
            <person name="Barry K.W."/>
            <person name="Haridas S."/>
            <person name="Chen C."/>
            <person name="Bauer D."/>
            <person name="Andreopoulos W."/>
            <person name="Pangilinan J."/>
            <person name="LaButti K."/>
            <person name="Riley R."/>
            <person name="Lipzen A."/>
            <person name="Clum A."/>
            <person name="Drula E."/>
            <person name="Henrissat B."/>
            <person name="Kohler A."/>
            <person name="Grigoriev I.V."/>
            <person name="Martin F.M."/>
            <person name="Hacquard S."/>
        </authorList>
    </citation>
    <scope>NUCLEOTIDE SEQUENCE [LARGE SCALE GENOMIC DNA]</scope>
    <source>
        <strain evidence="4 5">MPI-CAGE-CH-0241</strain>
    </source>
</reference>
<feature type="domain" description="Amidase" evidence="2">
    <location>
        <begin position="201"/>
        <end position="361"/>
    </location>
</feature>
<dbReference type="Proteomes" id="UP000777438">
    <property type="component" value="Unassembled WGS sequence"/>
</dbReference>
<dbReference type="Gene3D" id="3.90.1300.10">
    <property type="entry name" value="Amidase signature (AS) domain"/>
    <property type="match status" value="1"/>
</dbReference>
<evidence type="ECO:0000313" key="5">
    <source>
        <dbReference type="Proteomes" id="UP000777438"/>
    </source>
</evidence>
<accession>A0A9P8W215</accession>
<organism evidence="4 5">
    <name type="scientific">Thelonectria olida</name>
    <dbReference type="NCBI Taxonomy" id="1576542"/>
    <lineage>
        <taxon>Eukaryota</taxon>
        <taxon>Fungi</taxon>
        <taxon>Dikarya</taxon>
        <taxon>Ascomycota</taxon>
        <taxon>Pezizomycotina</taxon>
        <taxon>Sordariomycetes</taxon>
        <taxon>Hypocreomycetidae</taxon>
        <taxon>Hypocreales</taxon>
        <taxon>Nectriaceae</taxon>
        <taxon>Thelonectria</taxon>
    </lineage>
</organism>
<evidence type="ECO:0000259" key="2">
    <source>
        <dbReference type="Pfam" id="PF01425"/>
    </source>
</evidence>
<dbReference type="InterPro" id="IPR023631">
    <property type="entry name" value="Amidase_dom"/>
</dbReference>
<comment type="caution">
    <text evidence="4">The sequence shown here is derived from an EMBL/GenBank/DDBJ whole genome shotgun (WGS) entry which is preliminary data.</text>
</comment>
<feature type="domain" description="Scytalone dehydratase-like protein Arp1 N-terminal" evidence="3">
    <location>
        <begin position="65"/>
        <end position="110"/>
    </location>
</feature>
<dbReference type="PANTHER" id="PTHR46310:SF7">
    <property type="entry name" value="AMIDASE 1"/>
    <property type="match status" value="1"/>
</dbReference>
<evidence type="ECO:0000256" key="1">
    <source>
        <dbReference type="SAM" id="SignalP"/>
    </source>
</evidence>
<dbReference type="PANTHER" id="PTHR46310">
    <property type="entry name" value="AMIDASE 1"/>
    <property type="match status" value="1"/>
</dbReference>
<dbReference type="Pfam" id="PF26053">
    <property type="entry name" value="DUF8016"/>
    <property type="match status" value="1"/>
</dbReference>
<proteinExistence type="predicted"/>
<dbReference type="Pfam" id="PF01425">
    <property type="entry name" value="Amidase"/>
    <property type="match status" value="1"/>
</dbReference>
<dbReference type="EMBL" id="JAGPYM010000015">
    <property type="protein sequence ID" value="KAH6887002.1"/>
    <property type="molecule type" value="Genomic_DNA"/>
</dbReference>
<dbReference type="InterPro" id="IPR036928">
    <property type="entry name" value="AS_sf"/>
</dbReference>
<dbReference type="OrthoDB" id="5423360at2759"/>